<dbReference type="RefSeq" id="XP_004250571.1">
    <property type="nucleotide sequence ID" value="XM_004250523.5"/>
</dbReference>
<evidence type="ECO:0008006" key="8">
    <source>
        <dbReference type="Google" id="ProtNLM"/>
    </source>
</evidence>
<reference evidence="6" key="1">
    <citation type="journal article" date="2012" name="Nature">
        <title>The tomato genome sequence provides insights into fleshy fruit evolution.</title>
        <authorList>
            <consortium name="Tomato Genome Consortium"/>
        </authorList>
    </citation>
    <scope>NUCLEOTIDE SEQUENCE [LARGE SCALE GENOMIC DNA]</scope>
    <source>
        <strain evidence="6">cv. Heinz 1706</strain>
    </source>
</reference>
<comment type="similarity">
    <text evidence="2">Belongs to the SNF5 family.</text>
</comment>
<evidence type="ECO:0000256" key="3">
    <source>
        <dbReference type="ARBA" id="ARBA00023015"/>
    </source>
</evidence>
<comment type="subcellular location">
    <subcellularLocation>
        <location evidence="1">Nucleus</location>
    </subcellularLocation>
</comment>
<dbReference type="OrthoDB" id="515064at2759"/>
<dbReference type="EnsemblPlants" id="Solyc11g013430.2.1">
    <property type="protein sequence ID" value="Solyc11g013430.2.1"/>
    <property type="gene ID" value="Solyc11g013430.2"/>
</dbReference>
<dbReference type="Gramene" id="Solyc11g013430.2.1">
    <property type="protein sequence ID" value="Solyc11g013430.2.1"/>
    <property type="gene ID" value="Solyc11g013430.2"/>
</dbReference>
<evidence type="ECO:0000256" key="2">
    <source>
        <dbReference type="ARBA" id="ARBA00010239"/>
    </source>
</evidence>
<dbReference type="Pfam" id="PF04855">
    <property type="entry name" value="SNF5"/>
    <property type="match status" value="2"/>
</dbReference>
<dbReference type="STRING" id="4081.A0A3Q7ITM6"/>
<dbReference type="Proteomes" id="UP000004994">
    <property type="component" value="Chromosome 11"/>
</dbReference>
<dbReference type="InParanoid" id="A0A3Q7ITM6"/>
<dbReference type="GO" id="GO:0006338">
    <property type="term" value="P:chromatin remodeling"/>
    <property type="evidence" value="ECO:0000318"/>
    <property type="project" value="GO_Central"/>
</dbReference>
<dbReference type="GO" id="GO:0005634">
    <property type="term" value="C:nucleus"/>
    <property type="evidence" value="ECO:0000318"/>
    <property type="project" value="GO_Central"/>
</dbReference>
<dbReference type="InterPro" id="IPR006939">
    <property type="entry name" value="SNF5"/>
</dbReference>
<reference evidence="6" key="2">
    <citation type="submission" date="2019-01" db="UniProtKB">
        <authorList>
            <consortium name="EnsemblPlants"/>
        </authorList>
    </citation>
    <scope>IDENTIFICATION</scope>
    <source>
        <strain evidence="6">cv. Heinz 1706</strain>
    </source>
</reference>
<keyword evidence="7" id="KW-1185">Reference proteome</keyword>
<dbReference type="KEGG" id="sly:101256344"/>
<evidence type="ECO:0000256" key="5">
    <source>
        <dbReference type="ARBA" id="ARBA00023242"/>
    </source>
</evidence>
<dbReference type="AlphaFoldDB" id="A0A3Q7ITM6"/>
<dbReference type="OMA" id="AFMRESR"/>
<keyword evidence="4" id="KW-0804">Transcription</keyword>
<evidence type="ECO:0000256" key="1">
    <source>
        <dbReference type="ARBA" id="ARBA00004123"/>
    </source>
</evidence>
<keyword evidence="5" id="KW-0539">Nucleus</keyword>
<organism evidence="6">
    <name type="scientific">Solanum lycopersicum</name>
    <name type="common">Tomato</name>
    <name type="synonym">Lycopersicon esculentum</name>
    <dbReference type="NCBI Taxonomy" id="4081"/>
    <lineage>
        <taxon>Eukaryota</taxon>
        <taxon>Viridiplantae</taxon>
        <taxon>Streptophyta</taxon>
        <taxon>Embryophyta</taxon>
        <taxon>Tracheophyta</taxon>
        <taxon>Spermatophyta</taxon>
        <taxon>Magnoliopsida</taxon>
        <taxon>eudicotyledons</taxon>
        <taxon>Gunneridae</taxon>
        <taxon>Pentapetalae</taxon>
        <taxon>asterids</taxon>
        <taxon>lamiids</taxon>
        <taxon>Solanales</taxon>
        <taxon>Solanaceae</taxon>
        <taxon>Solanoideae</taxon>
        <taxon>Solaneae</taxon>
        <taxon>Solanum</taxon>
        <taxon>Solanum subgen. Lycopersicon</taxon>
    </lineage>
</organism>
<evidence type="ECO:0000256" key="4">
    <source>
        <dbReference type="ARBA" id="ARBA00023163"/>
    </source>
</evidence>
<dbReference type="GeneID" id="101256344"/>
<dbReference type="PANTHER" id="PTHR10019">
    <property type="entry name" value="SNF5"/>
    <property type="match status" value="1"/>
</dbReference>
<evidence type="ECO:0000313" key="7">
    <source>
        <dbReference type="Proteomes" id="UP000004994"/>
    </source>
</evidence>
<dbReference type="FunCoup" id="A0A3Q7ITM6">
    <property type="interactions" value="214"/>
</dbReference>
<dbReference type="PaxDb" id="4081-Solyc11g013430.1.1"/>
<gene>
    <name evidence="6" type="primary">LOC101256344</name>
</gene>
<dbReference type="GO" id="GO:0000228">
    <property type="term" value="C:nuclear chromosome"/>
    <property type="evidence" value="ECO:0007669"/>
    <property type="project" value="InterPro"/>
</dbReference>
<dbReference type="GO" id="GO:0006357">
    <property type="term" value="P:regulation of transcription by RNA polymerase II"/>
    <property type="evidence" value="ECO:0000318"/>
    <property type="project" value="GO_Central"/>
</dbReference>
<dbReference type="GO" id="GO:0003712">
    <property type="term" value="F:transcription coregulator activity"/>
    <property type="evidence" value="ECO:0000318"/>
    <property type="project" value="GO_Central"/>
</dbReference>
<name>A0A3Q7ITM6_SOLLC</name>
<protein>
    <recommendedName>
        <fullName evidence="8">Chromatin structure-remodeling complex protein BSH</fullName>
    </recommendedName>
</protein>
<keyword evidence="3" id="KW-0805">Transcription regulation</keyword>
<sequence length="242" mass="27426">MMKPPSTSGSPKNPVKFRLPTAENLVPIRLDIEIDGKKFKDAFTWNASDPDSEVFAFARRTVKDLKLPTAFAFQIAQSIQSQLLEFRSYEGKDMHTGEKVVPIKLDLRVNQTIIKDQILWDMNNFEGDPEEFARTFCEDMKIEDPEVGPAIAIAIREQLYEIAKQGVAFMRESRTNKKGRKGMEHLSASKVGSPALDLGKLFDPEGSIQRKMSERDAYGPVVDHLSKEEVDALEAREERLPR</sequence>
<proteinExistence type="inferred from homology"/>
<evidence type="ECO:0000313" key="6">
    <source>
        <dbReference type="EnsemblPlants" id="Solyc11g013430.2.1"/>
    </source>
</evidence>
<accession>A0A3Q7ITM6</accession>